<evidence type="ECO:0000313" key="2">
    <source>
        <dbReference type="EMBL" id="GBP40353.1"/>
    </source>
</evidence>
<proteinExistence type="predicted"/>
<reference evidence="2 3" key="1">
    <citation type="journal article" date="2019" name="Commun. Biol.">
        <title>The bagworm genome reveals a unique fibroin gene that provides high tensile strength.</title>
        <authorList>
            <person name="Kono N."/>
            <person name="Nakamura H."/>
            <person name="Ohtoshi R."/>
            <person name="Tomita M."/>
            <person name="Numata K."/>
            <person name="Arakawa K."/>
        </authorList>
    </citation>
    <scope>NUCLEOTIDE SEQUENCE [LARGE SCALE GENOMIC DNA]</scope>
</reference>
<dbReference type="Proteomes" id="UP000299102">
    <property type="component" value="Unassembled WGS sequence"/>
</dbReference>
<accession>A0A4C1VNU1</accession>
<evidence type="ECO:0000256" key="1">
    <source>
        <dbReference type="SAM" id="MobiDB-lite"/>
    </source>
</evidence>
<gene>
    <name evidence="2" type="ORF">EVAR_86499_1</name>
</gene>
<name>A0A4C1VNU1_EUMVA</name>
<feature type="region of interest" description="Disordered" evidence="1">
    <location>
        <begin position="1"/>
        <end position="21"/>
    </location>
</feature>
<comment type="caution">
    <text evidence="2">The sequence shown here is derived from an EMBL/GenBank/DDBJ whole genome shotgun (WGS) entry which is preliminary data.</text>
</comment>
<evidence type="ECO:0000313" key="3">
    <source>
        <dbReference type="Proteomes" id="UP000299102"/>
    </source>
</evidence>
<sequence>MGVRGAAAGRRRRPRRGAAGARAVSITQAAVIMNQFAARPSLVIARPSRRSRRRRWRTTLISATINPRSAAPRSKFTVRQRFPPKIEFWAAVPQLMVVACWETNMSFKGTGDRNAGAAYPSPRVTRARPAPPPAPARRCTLIVFGKRYEHPAAL</sequence>
<dbReference type="AlphaFoldDB" id="A0A4C1VNU1"/>
<organism evidence="2 3">
    <name type="scientific">Eumeta variegata</name>
    <name type="common">Bagworm moth</name>
    <name type="synonym">Eumeta japonica</name>
    <dbReference type="NCBI Taxonomy" id="151549"/>
    <lineage>
        <taxon>Eukaryota</taxon>
        <taxon>Metazoa</taxon>
        <taxon>Ecdysozoa</taxon>
        <taxon>Arthropoda</taxon>
        <taxon>Hexapoda</taxon>
        <taxon>Insecta</taxon>
        <taxon>Pterygota</taxon>
        <taxon>Neoptera</taxon>
        <taxon>Endopterygota</taxon>
        <taxon>Lepidoptera</taxon>
        <taxon>Glossata</taxon>
        <taxon>Ditrysia</taxon>
        <taxon>Tineoidea</taxon>
        <taxon>Psychidae</taxon>
        <taxon>Oiketicinae</taxon>
        <taxon>Eumeta</taxon>
    </lineage>
</organism>
<dbReference type="EMBL" id="BGZK01000380">
    <property type="protein sequence ID" value="GBP40353.1"/>
    <property type="molecule type" value="Genomic_DNA"/>
</dbReference>
<protein>
    <submittedName>
        <fullName evidence="2">Uncharacterized protein</fullName>
    </submittedName>
</protein>
<feature type="region of interest" description="Disordered" evidence="1">
    <location>
        <begin position="112"/>
        <end position="133"/>
    </location>
</feature>
<keyword evidence="3" id="KW-1185">Reference proteome</keyword>